<sequence>MSIESLNAFSMDFFSLKGKTAIVTGGNSGLGQAFAMALAKAGANIFIPSFVKDNGETKEMIEKQGVEVDFMQVDITAEGAPQKIIAACCERFGTVDILINNAGICKLNKVLDFGRADWDPMIDVNLTAAFELSYEAAKIMIPRKAVNH</sequence>
<keyword evidence="2" id="KW-0560">Oxidoreductase</keyword>
<reference evidence="2 3" key="1">
    <citation type="submission" date="2019-03" db="EMBL/GenBank/DDBJ databases">
        <authorList>
            <consortium name="Pathogen Informatics"/>
        </authorList>
    </citation>
    <scope>NUCLEOTIDE SEQUENCE [LARGE SCALE GENOMIC DNA]</scope>
    <source>
        <strain evidence="2 3">NCTC10974</strain>
    </source>
</reference>
<dbReference type="InterPro" id="IPR036291">
    <property type="entry name" value="NAD(P)-bd_dom_sf"/>
</dbReference>
<comment type="similarity">
    <text evidence="1">Belongs to the short-chain dehydrogenases/reductases (SDR) family.</text>
</comment>
<evidence type="ECO:0000256" key="1">
    <source>
        <dbReference type="ARBA" id="ARBA00006484"/>
    </source>
</evidence>
<dbReference type="AlphaFoldDB" id="A0A485JA69"/>
<evidence type="ECO:0000313" key="3">
    <source>
        <dbReference type="Proteomes" id="UP000358010"/>
    </source>
</evidence>
<accession>A0A485JA69</accession>
<dbReference type="GO" id="GO:0008874">
    <property type="term" value="F:gluconate 5-dehydrogenase activity"/>
    <property type="evidence" value="ECO:0007669"/>
    <property type="project" value="UniProtKB-EC"/>
</dbReference>
<name>A0A485JA69_ECOLX</name>
<protein>
    <submittedName>
        <fullName evidence="2">Putative short chain dehydrogenase</fullName>
        <ecNumber evidence="2">1.1.1.69</ecNumber>
    </submittedName>
</protein>
<dbReference type="EMBL" id="CAADJZ010000001">
    <property type="protein sequence ID" value="VFT67839.1"/>
    <property type="molecule type" value="Genomic_DNA"/>
</dbReference>
<dbReference type="Proteomes" id="UP000358010">
    <property type="component" value="Unassembled WGS sequence"/>
</dbReference>
<dbReference type="PRINTS" id="PR00081">
    <property type="entry name" value="GDHRDH"/>
</dbReference>
<dbReference type="SUPFAM" id="SSF51735">
    <property type="entry name" value="NAD(P)-binding Rossmann-fold domains"/>
    <property type="match status" value="1"/>
</dbReference>
<dbReference type="PANTHER" id="PTHR42879">
    <property type="entry name" value="3-OXOACYL-(ACYL-CARRIER-PROTEIN) REDUCTASE"/>
    <property type="match status" value="1"/>
</dbReference>
<dbReference type="PANTHER" id="PTHR42879:SF2">
    <property type="entry name" value="3-OXOACYL-[ACYL-CARRIER-PROTEIN] REDUCTASE FABG"/>
    <property type="match status" value="1"/>
</dbReference>
<proteinExistence type="inferred from homology"/>
<dbReference type="InterPro" id="IPR050259">
    <property type="entry name" value="SDR"/>
</dbReference>
<gene>
    <name evidence="2" type="primary">gno_1</name>
    <name evidence="2" type="ORF">NCTC10974_01297</name>
</gene>
<dbReference type="EC" id="1.1.1.69" evidence="2"/>
<evidence type="ECO:0000313" key="2">
    <source>
        <dbReference type="EMBL" id="VFT67839.1"/>
    </source>
</evidence>
<dbReference type="Pfam" id="PF00106">
    <property type="entry name" value="adh_short"/>
    <property type="match status" value="1"/>
</dbReference>
<organism evidence="2 3">
    <name type="scientific">Escherichia coli</name>
    <dbReference type="NCBI Taxonomy" id="562"/>
    <lineage>
        <taxon>Bacteria</taxon>
        <taxon>Pseudomonadati</taxon>
        <taxon>Pseudomonadota</taxon>
        <taxon>Gammaproteobacteria</taxon>
        <taxon>Enterobacterales</taxon>
        <taxon>Enterobacteriaceae</taxon>
        <taxon>Escherichia</taxon>
    </lineage>
</organism>
<dbReference type="InterPro" id="IPR002347">
    <property type="entry name" value="SDR_fam"/>
</dbReference>
<dbReference type="Gene3D" id="3.40.50.720">
    <property type="entry name" value="NAD(P)-binding Rossmann-like Domain"/>
    <property type="match status" value="1"/>
</dbReference>